<organism evidence="1 2">
    <name type="scientific">Gossypium arboreum</name>
    <name type="common">Tree cotton</name>
    <name type="synonym">Gossypium nanking</name>
    <dbReference type="NCBI Taxonomy" id="29729"/>
    <lineage>
        <taxon>Eukaryota</taxon>
        <taxon>Viridiplantae</taxon>
        <taxon>Streptophyta</taxon>
        <taxon>Embryophyta</taxon>
        <taxon>Tracheophyta</taxon>
        <taxon>Spermatophyta</taxon>
        <taxon>Magnoliopsida</taxon>
        <taxon>eudicotyledons</taxon>
        <taxon>Gunneridae</taxon>
        <taxon>Pentapetalae</taxon>
        <taxon>rosids</taxon>
        <taxon>malvids</taxon>
        <taxon>Malvales</taxon>
        <taxon>Malvaceae</taxon>
        <taxon>Malvoideae</taxon>
        <taxon>Gossypium</taxon>
    </lineage>
</organism>
<reference evidence="2" key="1">
    <citation type="submission" date="2014-09" db="EMBL/GenBank/DDBJ databases">
        <authorList>
            <person name="Mudge J."/>
            <person name="Ramaraj T."/>
            <person name="Lindquist I.E."/>
            <person name="Bharti A.K."/>
            <person name="Sundararajan A."/>
            <person name="Cameron C.T."/>
            <person name="Woodward J.E."/>
            <person name="May G.D."/>
            <person name="Brubaker C."/>
            <person name="Broadhvest J."/>
            <person name="Wilkins T.A."/>
        </authorList>
    </citation>
    <scope>NUCLEOTIDE SEQUENCE</scope>
    <source>
        <strain evidence="2">cv. AKA8401</strain>
    </source>
</reference>
<gene>
    <name evidence="1" type="ORF">F383_32327</name>
</gene>
<dbReference type="EMBL" id="KN433465">
    <property type="protein sequence ID" value="KHG25709.1"/>
    <property type="molecule type" value="Genomic_DNA"/>
</dbReference>
<accession>A0A0B0PMQ1</accession>
<dbReference type="AlphaFoldDB" id="A0A0B0PMQ1"/>
<name>A0A0B0PMQ1_GOSAR</name>
<protein>
    <submittedName>
        <fullName evidence="1">Uncharacterized protein</fullName>
    </submittedName>
</protein>
<proteinExistence type="predicted"/>
<keyword evidence="2" id="KW-1185">Reference proteome</keyword>
<sequence>MMSSSRINYMVLCYMTNFLNECM</sequence>
<evidence type="ECO:0000313" key="2">
    <source>
        <dbReference type="Proteomes" id="UP000032142"/>
    </source>
</evidence>
<dbReference type="Proteomes" id="UP000032142">
    <property type="component" value="Unassembled WGS sequence"/>
</dbReference>
<evidence type="ECO:0000313" key="1">
    <source>
        <dbReference type="EMBL" id="KHG25709.1"/>
    </source>
</evidence>